<reference evidence="1 2" key="1">
    <citation type="journal article" date="2012" name="J. Bacteriol.">
        <title>Genome Sequence of the Fish Pathogen Flavobacterium columnare ATCC 49512.</title>
        <authorList>
            <person name="Tekedar H.C."/>
            <person name="Karsi A."/>
            <person name="Gillaspy A.F."/>
            <person name="Dyer D.W."/>
            <person name="Benton N.R."/>
            <person name="Zaitshik J."/>
            <person name="Vamenta S."/>
            <person name="Banes M.M."/>
            <person name="Gulsoy N."/>
            <person name="Aboko-Cole M."/>
            <person name="Waldbieser G.C."/>
            <person name="Lawrence M.L."/>
        </authorList>
    </citation>
    <scope>NUCLEOTIDE SEQUENCE [LARGE SCALE GENOMIC DNA]</scope>
    <source>
        <strain evidence="2">ATCC 49512 / CIP 103533 / TG 44/87</strain>
    </source>
</reference>
<dbReference type="AlphaFoldDB" id="G8XA75"/>
<evidence type="ECO:0000313" key="1">
    <source>
        <dbReference type="EMBL" id="AEW85933.1"/>
    </source>
</evidence>
<proteinExistence type="predicted"/>
<dbReference type="HOGENOM" id="CLU_2934730_0_0_10"/>
<protein>
    <submittedName>
        <fullName evidence="1">Uncharacterized protein</fullName>
    </submittedName>
</protein>
<evidence type="ECO:0000313" key="2">
    <source>
        <dbReference type="Proteomes" id="UP000005638"/>
    </source>
</evidence>
<name>G8XA75_FLACA</name>
<accession>G8XA75</accession>
<sequence>MNNVAPKFSANGSRLGDVAEIEGQMFNFVQKFNRRTELEFSTSAAILPNPMLCVRLFVLG</sequence>
<gene>
    <name evidence="1" type="ordered locus">FCOL_05540</name>
</gene>
<keyword evidence="2" id="KW-1185">Reference proteome</keyword>
<dbReference type="EMBL" id="CP003222">
    <property type="protein sequence ID" value="AEW85933.1"/>
    <property type="molecule type" value="Genomic_DNA"/>
</dbReference>
<dbReference type="KEGG" id="fco:FCOL_05540"/>
<dbReference type="eggNOG" id="ENOG503159G">
    <property type="taxonomic scope" value="Bacteria"/>
</dbReference>
<organism evidence="1 2">
    <name type="scientific">Flavobacterium columnare (strain ATCC 49512 / CIP 103533 / TG 44/87)</name>
    <dbReference type="NCBI Taxonomy" id="1041826"/>
    <lineage>
        <taxon>Bacteria</taxon>
        <taxon>Pseudomonadati</taxon>
        <taxon>Bacteroidota</taxon>
        <taxon>Flavobacteriia</taxon>
        <taxon>Flavobacteriales</taxon>
        <taxon>Flavobacteriaceae</taxon>
        <taxon>Flavobacterium</taxon>
    </lineage>
</organism>
<dbReference type="Proteomes" id="UP000005638">
    <property type="component" value="Chromosome"/>
</dbReference>